<organism evidence="2">
    <name type="scientific">Guillardia theta (strain CCMP2712)</name>
    <name type="common">Cryptophyte</name>
    <dbReference type="NCBI Taxonomy" id="905079"/>
    <lineage>
        <taxon>Eukaryota</taxon>
        <taxon>Cryptophyceae</taxon>
        <taxon>Pyrenomonadales</taxon>
        <taxon>Geminigeraceae</taxon>
        <taxon>Guillardia</taxon>
    </lineage>
</organism>
<dbReference type="GeneID" id="17298034"/>
<evidence type="ECO:0000313" key="4">
    <source>
        <dbReference type="Proteomes" id="UP000011087"/>
    </source>
</evidence>
<feature type="region of interest" description="Disordered" evidence="1">
    <location>
        <begin position="1"/>
        <end position="55"/>
    </location>
</feature>
<dbReference type="KEGG" id="gtt:GUITHDRAFT_153861"/>
<proteinExistence type="predicted"/>
<reference evidence="2 4" key="1">
    <citation type="journal article" date="2012" name="Nature">
        <title>Algal genomes reveal evolutionary mosaicism and the fate of nucleomorphs.</title>
        <authorList>
            <consortium name="DOE Joint Genome Institute"/>
            <person name="Curtis B.A."/>
            <person name="Tanifuji G."/>
            <person name="Burki F."/>
            <person name="Gruber A."/>
            <person name="Irimia M."/>
            <person name="Maruyama S."/>
            <person name="Arias M.C."/>
            <person name="Ball S.G."/>
            <person name="Gile G.H."/>
            <person name="Hirakawa Y."/>
            <person name="Hopkins J.F."/>
            <person name="Kuo A."/>
            <person name="Rensing S.A."/>
            <person name="Schmutz J."/>
            <person name="Symeonidi A."/>
            <person name="Elias M."/>
            <person name="Eveleigh R.J."/>
            <person name="Herman E.K."/>
            <person name="Klute M.J."/>
            <person name="Nakayama T."/>
            <person name="Obornik M."/>
            <person name="Reyes-Prieto A."/>
            <person name="Armbrust E.V."/>
            <person name="Aves S.J."/>
            <person name="Beiko R.G."/>
            <person name="Coutinho P."/>
            <person name="Dacks J.B."/>
            <person name="Durnford D.G."/>
            <person name="Fast N.M."/>
            <person name="Green B.R."/>
            <person name="Grisdale C.J."/>
            <person name="Hempel F."/>
            <person name="Henrissat B."/>
            <person name="Hoppner M.P."/>
            <person name="Ishida K."/>
            <person name="Kim E."/>
            <person name="Koreny L."/>
            <person name="Kroth P.G."/>
            <person name="Liu Y."/>
            <person name="Malik S.B."/>
            <person name="Maier U.G."/>
            <person name="McRose D."/>
            <person name="Mock T."/>
            <person name="Neilson J.A."/>
            <person name="Onodera N.T."/>
            <person name="Poole A.M."/>
            <person name="Pritham E.J."/>
            <person name="Richards T.A."/>
            <person name="Rocap G."/>
            <person name="Roy S.W."/>
            <person name="Sarai C."/>
            <person name="Schaack S."/>
            <person name="Shirato S."/>
            <person name="Slamovits C.H."/>
            <person name="Spencer D.F."/>
            <person name="Suzuki S."/>
            <person name="Worden A.Z."/>
            <person name="Zauner S."/>
            <person name="Barry K."/>
            <person name="Bell C."/>
            <person name="Bharti A.K."/>
            <person name="Crow J.A."/>
            <person name="Grimwood J."/>
            <person name="Kramer R."/>
            <person name="Lindquist E."/>
            <person name="Lucas S."/>
            <person name="Salamov A."/>
            <person name="McFadden G.I."/>
            <person name="Lane C.E."/>
            <person name="Keeling P.J."/>
            <person name="Gray M.W."/>
            <person name="Grigoriev I.V."/>
            <person name="Archibald J.M."/>
        </authorList>
    </citation>
    <scope>NUCLEOTIDE SEQUENCE</scope>
    <source>
        <strain evidence="2 4">CCMP2712</strain>
    </source>
</reference>
<evidence type="ECO:0000313" key="3">
    <source>
        <dbReference type="EnsemblProtists" id="EKX41396"/>
    </source>
</evidence>
<evidence type="ECO:0000256" key="1">
    <source>
        <dbReference type="SAM" id="MobiDB-lite"/>
    </source>
</evidence>
<dbReference type="EMBL" id="JH993024">
    <property type="protein sequence ID" value="EKX41396.1"/>
    <property type="molecule type" value="Genomic_DNA"/>
</dbReference>
<dbReference type="AlphaFoldDB" id="L1IYT8"/>
<dbReference type="HOGENOM" id="CLU_1791960_0_0_1"/>
<protein>
    <submittedName>
        <fullName evidence="2 3">Uncharacterized protein</fullName>
    </submittedName>
</protein>
<keyword evidence="4" id="KW-1185">Reference proteome</keyword>
<sequence length="145" mass="16815">MQQAHCEISAPERDERTCENEETSFQSNEHDQKHQKPVSSLKPSHHHISNKGRTNKTINIRLKAHPRSVHRASNHEVGKHWYLGMFLLLHVLSVSLLYKSMLTKIEGERQINTGRLQVEIERRNAILSEHKSDCNQQIQTLQALL</sequence>
<dbReference type="RefSeq" id="XP_005828376.1">
    <property type="nucleotide sequence ID" value="XM_005828319.1"/>
</dbReference>
<dbReference type="EnsemblProtists" id="EKX41396">
    <property type="protein sequence ID" value="EKX41396"/>
    <property type="gene ID" value="GUITHDRAFT_153861"/>
</dbReference>
<feature type="compositionally biased region" description="Basic residues" evidence="1">
    <location>
        <begin position="43"/>
        <end position="54"/>
    </location>
</feature>
<gene>
    <name evidence="2" type="ORF">GUITHDRAFT_153861</name>
</gene>
<evidence type="ECO:0000313" key="2">
    <source>
        <dbReference type="EMBL" id="EKX41396.1"/>
    </source>
</evidence>
<feature type="compositionally biased region" description="Basic and acidic residues" evidence="1">
    <location>
        <begin position="10"/>
        <end position="19"/>
    </location>
</feature>
<name>L1IYT8_GUITC</name>
<dbReference type="PaxDb" id="55529-EKX41396"/>
<reference evidence="3" key="3">
    <citation type="submission" date="2016-03" db="UniProtKB">
        <authorList>
            <consortium name="EnsemblProtists"/>
        </authorList>
    </citation>
    <scope>IDENTIFICATION</scope>
</reference>
<accession>L1IYT8</accession>
<reference evidence="4" key="2">
    <citation type="submission" date="2012-11" db="EMBL/GenBank/DDBJ databases">
        <authorList>
            <person name="Kuo A."/>
            <person name="Curtis B.A."/>
            <person name="Tanifuji G."/>
            <person name="Burki F."/>
            <person name="Gruber A."/>
            <person name="Irimia M."/>
            <person name="Maruyama S."/>
            <person name="Arias M.C."/>
            <person name="Ball S.G."/>
            <person name="Gile G.H."/>
            <person name="Hirakawa Y."/>
            <person name="Hopkins J.F."/>
            <person name="Rensing S.A."/>
            <person name="Schmutz J."/>
            <person name="Symeonidi A."/>
            <person name="Elias M."/>
            <person name="Eveleigh R.J."/>
            <person name="Herman E.K."/>
            <person name="Klute M.J."/>
            <person name="Nakayama T."/>
            <person name="Obornik M."/>
            <person name="Reyes-Prieto A."/>
            <person name="Armbrust E.V."/>
            <person name="Aves S.J."/>
            <person name="Beiko R.G."/>
            <person name="Coutinho P."/>
            <person name="Dacks J.B."/>
            <person name="Durnford D.G."/>
            <person name="Fast N.M."/>
            <person name="Green B.R."/>
            <person name="Grisdale C."/>
            <person name="Hempe F."/>
            <person name="Henrissat B."/>
            <person name="Hoppner M.P."/>
            <person name="Ishida K.-I."/>
            <person name="Kim E."/>
            <person name="Koreny L."/>
            <person name="Kroth P.G."/>
            <person name="Liu Y."/>
            <person name="Malik S.-B."/>
            <person name="Maier U.G."/>
            <person name="McRose D."/>
            <person name="Mock T."/>
            <person name="Neilson J.A."/>
            <person name="Onodera N.T."/>
            <person name="Poole A.M."/>
            <person name="Pritham E.J."/>
            <person name="Richards T.A."/>
            <person name="Rocap G."/>
            <person name="Roy S.W."/>
            <person name="Sarai C."/>
            <person name="Schaack S."/>
            <person name="Shirato S."/>
            <person name="Slamovits C.H."/>
            <person name="Spencer D.F."/>
            <person name="Suzuki S."/>
            <person name="Worden A.Z."/>
            <person name="Zauner S."/>
            <person name="Barry K."/>
            <person name="Bell C."/>
            <person name="Bharti A.K."/>
            <person name="Crow J.A."/>
            <person name="Grimwood J."/>
            <person name="Kramer R."/>
            <person name="Lindquist E."/>
            <person name="Lucas S."/>
            <person name="Salamov A."/>
            <person name="McFadden G.I."/>
            <person name="Lane C.E."/>
            <person name="Keeling P.J."/>
            <person name="Gray M.W."/>
            <person name="Grigoriev I.V."/>
            <person name="Archibald J.M."/>
        </authorList>
    </citation>
    <scope>NUCLEOTIDE SEQUENCE</scope>
    <source>
        <strain evidence="4">CCMP2712</strain>
    </source>
</reference>
<dbReference type="Proteomes" id="UP000011087">
    <property type="component" value="Unassembled WGS sequence"/>
</dbReference>
<feature type="non-terminal residue" evidence="2">
    <location>
        <position position="145"/>
    </location>
</feature>